<dbReference type="CDD" id="cd09911">
    <property type="entry name" value="Lin0431_like"/>
    <property type="match status" value="1"/>
</dbReference>
<dbReference type="KEGG" id="amij:EQM06_12270"/>
<dbReference type="SUPFAM" id="SSF82004">
    <property type="entry name" value="N-utilization substance G protein NusG, insert domain"/>
    <property type="match status" value="1"/>
</dbReference>
<reference evidence="1 2" key="1">
    <citation type="submission" date="2019-01" db="EMBL/GenBank/DDBJ databases">
        <title>Draft genomes of a novel of Aminipila strains.</title>
        <authorList>
            <person name="Ma S."/>
        </authorList>
    </citation>
    <scope>NUCLEOTIDE SEQUENCE [LARGE SCALE GENOMIC DNA]</scope>
    <source>
        <strain evidence="2">JN-39</strain>
    </source>
</reference>
<keyword evidence="2" id="KW-1185">Reference proteome</keyword>
<proteinExistence type="predicted"/>
<organism evidence="1 2">
    <name type="scientific">Aminipila luticellarii</name>
    <dbReference type="NCBI Taxonomy" id="2507160"/>
    <lineage>
        <taxon>Bacteria</taxon>
        <taxon>Bacillati</taxon>
        <taxon>Bacillota</taxon>
        <taxon>Clostridia</taxon>
        <taxon>Peptostreptococcales</taxon>
        <taxon>Anaerovoracaceae</taxon>
        <taxon>Aminipila</taxon>
    </lineage>
</organism>
<evidence type="ECO:0000313" key="1">
    <source>
        <dbReference type="EMBL" id="QAT43937.1"/>
    </source>
</evidence>
<sequence length="121" mass="13014">MIKRADIILAVILILLGGLVSYVAAQGDSRGDMVLITVDGKEYGRYSLSENRDIVVKQNGHMNKILIREGMVSMGAADCSNQICVNTGTIEKTSQSIICLPNKVVVQIIGKEEAGYDAVSN</sequence>
<evidence type="ECO:0000313" key="2">
    <source>
        <dbReference type="Proteomes" id="UP000287601"/>
    </source>
</evidence>
<protein>
    <submittedName>
        <fullName evidence="1">NusG domain II-containing protein</fullName>
    </submittedName>
</protein>
<dbReference type="Proteomes" id="UP000287601">
    <property type="component" value="Chromosome"/>
</dbReference>
<gene>
    <name evidence="1" type="ORF">EQM06_12270</name>
</gene>
<dbReference type="Gene3D" id="2.60.320.10">
    <property type="entry name" value="N-utilization substance G protein NusG, insert domain"/>
    <property type="match status" value="1"/>
</dbReference>
<dbReference type="OrthoDB" id="47603at2"/>
<dbReference type="EMBL" id="CP035281">
    <property type="protein sequence ID" value="QAT43937.1"/>
    <property type="molecule type" value="Genomic_DNA"/>
</dbReference>
<dbReference type="RefSeq" id="WP_128746645.1">
    <property type="nucleotide sequence ID" value="NZ_CP035281.1"/>
</dbReference>
<dbReference type="Pfam" id="PF07009">
    <property type="entry name" value="NusG_II"/>
    <property type="match status" value="1"/>
</dbReference>
<dbReference type="InterPro" id="IPR038690">
    <property type="entry name" value="NusG_2_sf"/>
</dbReference>
<dbReference type="AlphaFoldDB" id="A0A410PY97"/>
<name>A0A410PY97_9FIRM</name>
<accession>A0A410PY97</accession>